<protein>
    <recommendedName>
        <fullName evidence="14">TRAM domain-containing protein</fullName>
    </recommendedName>
</protein>
<dbReference type="PROSITE" id="PS51918">
    <property type="entry name" value="RADICAL_SAM"/>
    <property type="match status" value="1"/>
</dbReference>
<dbReference type="NCBIfam" id="TIGR00089">
    <property type="entry name" value="MiaB/RimO family radical SAM methylthiotransferase"/>
    <property type="match status" value="1"/>
</dbReference>
<keyword evidence="4" id="KW-0949">S-adenosyl-L-methionine</keyword>
<dbReference type="SFLD" id="SFLDG01061">
    <property type="entry name" value="methylthiotransferase"/>
    <property type="match status" value="1"/>
</dbReference>
<evidence type="ECO:0000256" key="8">
    <source>
        <dbReference type="SAM" id="MobiDB-lite"/>
    </source>
</evidence>
<dbReference type="PROSITE" id="PS50926">
    <property type="entry name" value="TRAM"/>
    <property type="match status" value="1"/>
</dbReference>
<dbReference type="STRING" id="947166.A0A1D1W7A7"/>
<dbReference type="GO" id="GO:0035597">
    <property type="term" value="F:tRNA-2-methylthio-N(6)-dimethylallyladenosine(37) synthase activity"/>
    <property type="evidence" value="ECO:0007669"/>
    <property type="project" value="TreeGrafter"/>
</dbReference>
<dbReference type="InterPro" id="IPR002792">
    <property type="entry name" value="TRAM_dom"/>
</dbReference>
<dbReference type="InterPro" id="IPR006463">
    <property type="entry name" value="MiaB_methiolase"/>
</dbReference>
<dbReference type="PROSITE" id="PS51449">
    <property type="entry name" value="MTTASE_N"/>
    <property type="match status" value="1"/>
</dbReference>
<feature type="region of interest" description="Disordered" evidence="8">
    <location>
        <begin position="572"/>
        <end position="592"/>
    </location>
</feature>
<accession>A0A1D1W7A7</accession>
<comment type="similarity">
    <text evidence="2">Belongs to the methylthiotransferase family. MiaB subfamily.</text>
</comment>
<dbReference type="Proteomes" id="UP000186922">
    <property type="component" value="Unassembled WGS sequence"/>
</dbReference>
<evidence type="ECO:0000256" key="5">
    <source>
        <dbReference type="ARBA" id="ARBA00022723"/>
    </source>
</evidence>
<dbReference type="Gene3D" id="3.80.30.20">
    <property type="entry name" value="tm_1862 like domain"/>
    <property type="match status" value="1"/>
</dbReference>
<evidence type="ECO:0008006" key="14">
    <source>
        <dbReference type="Google" id="ProtNLM"/>
    </source>
</evidence>
<evidence type="ECO:0000313" key="13">
    <source>
        <dbReference type="Proteomes" id="UP000186922"/>
    </source>
</evidence>
<dbReference type="SUPFAM" id="SSF102114">
    <property type="entry name" value="Radical SAM enzymes"/>
    <property type="match status" value="1"/>
</dbReference>
<feature type="domain" description="TRAM" evidence="9">
    <location>
        <begin position="480"/>
        <end position="559"/>
    </location>
</feature>
<name>A0A1D1W7A7_RAMVA</name>
<feature type="domain" description="Radical SAM core" evidence="11">
    <location>
        <begin position="222"/>
        <end position="477"/>
    </location>
</feature>
<evidence type="ECO:0000256" key="3">
    <source>
        <dbReference type="ARBA" id="ARBA00022485"/>
    </source>
</evidence>
<dbReference type="PANTHER" id="PTHR43020">
    <property type="entry name" value="CDK5 REGULATORY SUBUNIT-ASSOCIATED PROTEIN 1"/>
    <property type="match status" value="1"/>
</dbReference>
<proteinExistence type="inferred from homology"/>
<keyword evidence="3" id="KW-0004">4Fe-4S</keyword>
<dbReference type="GO" id="GO:0005739">
    <property type="term" value="C:mitochondrion"/>
    <property type="evidence" value="ECO:0007669"/>
    <property type="project" value="TreeGrafter"/>
</dbReference>
<dbReference type="SFLD" id="SFLDF00413">
    <property type="entry name" value="CDK5RAP1"/>
    <property type="match status" value="1"/>
</dbReference>
<evidence type="ECO:0000256" key="4">
    <source>
        <dbReference type="ARBA" id="ARBA00022691"/>
    </source>
</evidence>
<evidence type="ECO:0000256" key="7">
    <source>
        <dbReference type="ARBA" id="ARBA00023014"/>
    </source>
</evidence>
<evidence type="ECO:0000259" key="10">
    <source>
        <dbReference type="PROSITE" id="PS51449"/>
    </source>
</evidence>
<dbReference type="SMART" id="SM00729">
    <property type="entry name" value="Elp3"/>
    <property type="match status" value="1"/>
</dbReference>
<dbReference type="GO" id="GO:0051539">
    <property type="term" value="F:4 iron, 4 sulfur cluster binding"/>
    <property type="evidence" value="ECO:0007669"/>
    <property type="project" value="UniProtKB-KW"/>
</dbReference>
<evidence type="ECO:0000259" key="11">
    <source>
        <dbReference type="PROSITE" id="PS51918"/>
    </source>
</evidence>
<gene>
    <name evidence="12" type="primary">RvY_18856-1</name>
    <name evidence="12" type="synonym">RvY_18856.1</name>
    <name evidence="12" type="ORF">RvY_18856</name>
</gene>
<evidence type="ECO:0000259" key="9">
    <source>
        <dbReference type="PROSITE" id="PS50926"/>
    </source>
</evidence>
<dbReference type="PANTHER" id="PTHR43020:SF2">
    <property type="entry name" value="MITOCHONDRIAL TRNA METHYLTHIOTRANSFERASE CDK5RAP1"/>
    <property type="match status" value="1"/>
</dbReference>
<dbReference type="PROSITE" id="PS01278">
    <property type="entry name" value="MTTASE_RADICAL"/>
    <property type="match status" value="1"/>
</dbReference>
<dbReference type="InterPro" id="IPR058240">
    <property type="entry name" value="rSAM_sf"/>
</dbReference>
<keyword evidence="13" id="KW-1185">Reference proteome</keyword>
<dbReference type="SFLD" id="SFLDF00273">
    <property type="entry name" value="(dimethylallyl)adenosine_tRNA"/>
    <property type="match status" value="1"/>
</dbReference>
<dbReference type="Pfam" id="PF00919">
    <property type="entry name" value="UPF0004"/>
    <property type="match status" value="1"/>
</dbReference>
<dbReference type="EMBL" id="BDGG01000021">
    <property type="protein sequence ID" value="GAV09287.1"/>
    <property type="molecule type" value="Genomic_DNA"/>
</dbReference>
<dbReference type="InterPro" id="IPR005839">
    <property type="entry name" value="Methylthiotransferase"/>
</dbReference>
<keyword evidence="7" id="KW-0411">Iron-sulfur</keyword>
<dbReference type="AlphaFoldDB" id="A0A1D1W7A7"/>
<organism evidence="12 13">
    <name type="scientific">Ramazzottius varieornatus</name>
    <name type="common">Water bear</name>
    <name type="synonym">Tardigrade</name>
    <dbReference type="NCBI Taxonomy" id="947166"/>
    <lineage>
        <taxon>Eukaryota</taxon>
        <taxon>Metazoa</taxon>
        <taxon>Ecdysozoa</taxon>
        <taxon>Tardigrada</taxon>
        <taxon>Eutardigrada</taxon>
        <taxon>Parachela</taxon>
        <taxon>Hypsibioidea</taxon>
        <taxon>Ramazzottiidae</taxon>
        <taxon>Ramazzottius</taxon>
    </lineage>
</organism>
<dbReference type="InterPro" id="IPR023404">
    <property type="entry name" value="rSAM_horseshoe"/>
</dbReference>
<dbReference type="GO" id="GO:0046872">
    <property type="term" value="F:metal ion binding"/>
    <property type="evidence" value="ECO:0007669"/>
    <property type="project" value="UniProtKB-KW"/>
</dbReference>
<dbReference type="Gene3D" id="3.40.50.12160">
    <property type="entry name" value="Methylthiotransferase, N-terminal domain"/>
    <property type="match status" value="1"/>
</dbReference>
<dbReference type="InterPro" id="IPR020612">
    <property type="entry name" value="Methylthiotransferase_CS"/>
</dbReference>
<dbReference type="InterPro" id="IPR007197">
    <property type="entry name" value="rSAM"/>
</dbReference>
<dbReference type="InterPro" id="IPR006638">
    <property type="entry name" value="Elp3/MiaA/NifB-like_rSAM"/>
</dbReference>
<dbReference type="FunFam" id="3.80.30.20:FF:000001">
    <property type="entry name" value="tRNA-2-methylthio-N(6)-dimethylallyladenosine synthase 2"/>
    <property type="match status" value="1"/>
</dbReference>
<dbReference type="SFLD" id="SFLDS00029">
    <property type="entry name" value="Radical_SAM"/>
    <property type="match status" value="1"/>
</dbReference>
<dbReference type="Pfam" id="PF04055">
    <property type="entry name" value="Radical_SAM"/>
    <property type="match status" value="1"/>
</dbReference>
<dbReference type="InterPro" id="IPR013848">
    <property type="entry name" value="Methylthiotransferase_N"/>
</dbReference>
<dbReference type="SFLD" id="SFLDG01082">
    <property type="entry name" value="B12-binding_domain_containing"/>
    <property type="match status" value="1"/>
</dbReference>
<reference evidence="12 13" key="1">
    <citation type="journal article" date="2016" name="Nat. Commun.">
        <title>Extremotolerant tardigrade genome and improved radiotolerance of human cultured cells by tardigrade-unique protein.</title>
        <authorList>
            <person name="Hashimoto T."/>
            <person name="Horikawa D.D."/>
            <person name="Saito Y."/>
            <person name="Kuwahara H."/>
            <person name="Kozuka-Hata H."/>
            <person name="Shin-I T."/>
            <person name="Minakuchi Y."/>
            <person name="Ohishi K."/>
            <person name="Motoyama A."/>
            <person name="Aizu T."/>
            <person name="Enomoto A."/>
            <person name="Kondo K."/>
            <person name="Tanaka S."/>
            <person name="Hara Y."/>
            <person name="Koshikawa S."/>
            <person name="Sagara H."/>
            <person name="Miura T."/>
            <person name="Yokobori S."/>
            <person name="Miyagawa K."/>
            <person name="Suzuki Y."/>
            <person name="Kubo T."/>
            <person name="Oyama M."/>
            <person name="Kohara Y."/>
            <person name="Fujiyama A."/>
            <person name="Arakawa K."/>
            <person name="Katayama T."/>
            <person name="Toyoda A."/>
            <person name="Kunieda T."/>
        </authorList>
    </citation>
    <scope>NUCLEOTIDE SEQUENCE [LARGE SCALE GENOMIC DNA]</scope>
    <source>
        <strain evidence="12 13">YOKOZUNA-1</strain>
    </source>
</reference>
<sequence length="592" mass="66247">MYNLKECHHLRPLRTAKQLFELMRRKQATASACAKEHSGAVTHRLPDGPDFQYFLSHGRLAPTAGPVAAHCSSGHGIRVFFEIHGCQMNTSDAEVVWSVLQKEGYIKVDKISLASIVLIMTCAIRESAEHKIWERLDYFKQRRRKEASANNERLKVGLLGCMAERLKDKILDKEKMVDVIAGPDSYRDLPRLLRQVESGQAAVNTLLSKEETYADIVPVHLTNSPTTAFVSIQRGCDNFCSFCIVPFVRGKERSRPVGSILNEVKALRDQGIREVTLLGQNVNSYCDATERSISTCHPPSGLISGFRTLYKPKVGGLRFVELLEQVSNIDPELRIRFQSPHPKDFPDEVIQLMRDRPNICKQLHLPAQSGSSQVLKAMRRGYTRQVYLDLVHRIRSIIPPIAFTSDFIAGFCGETEEAHKETLTLLKEVGYAFVYAYPYSMRPGTSADKRLEDNVSPADKNRRFKEVTSTFRDVALKLNQKQIGSRHLVLVEGDSKRSSSQLQGRADSGTKVIFPKVAGISRGGSSNSKVEYAAPQPGDYVEVLVQEASSQTLYADAVCLSSIQDFAARDRQTARRERDLPVVETHTAVPSN</sequence>
<keyword evidence="6" id="KW-0408">Iron</keyword>
<evidence type="ECO:0000256" key="1">
    <source>
        <dbReference type="ARBA" id="ARBA00001966"/>
    </source>
</evidence>
<dbReference type="GO" id="GO:0005829">
    <property type="term" value="C:cytosol"/>
    <property type="evidence" value="ECO:0007669"/>
    <property type="project" value="TreeGrafter"/>
</dbReference>
<comment type="caution">
    <text evidence="12">The sequence shown here is derived from an EMBL/GenBank/DDBJ whole genome shotgun (WGS) entry which is preliminary data.</text>
</comment>
<feature type="compositionally biased region" description="Basic and acidic residues" evidence="8">
    <location>
        <begin position="572"/>
        <end position="581"/>
    </location>
</feature>
<evidence type="ECO:0000313" key="12">
    <source>
        <dbReference type="EMBL" id="GAV09287.1"/>
    </source>
</evidence>
<evidence type="ECO:0000256" key="2">
    <source>
        <dbReference type="ARBA" id="ARBA00009815"/>
    </source>
</evidence>
<feature type="domain" description="MTTase N-terminal" evidence="10">
    <location>
        <begin position="77"/>
        <end position="198"/>
    </location>
</feature>
<dbReference type="InterPro" id="IPR038135">
    <property type="entry name" value="Methylthiotransferase_N_sf"/>
</dbReference>
<dbReference type="OrthoDB" id="190098at2759"/>
<dbReference type="FunFam" id="3.40.50.12160:FF:000003">
    <property type="entry name" value="CDK5 regulatory subunit-associated protein 1"/>
    <property type="match status" value="1"/>
</dbReference>
<evidence type="ECO:0000256" key="6">
    <source>
        <dbReference type="ARBA" id="ARBA00023004"/>
    </source>
</evidence>
<comment type="cofactor">
    <cofactor evidence="1">
        <name>[4Fe-4S] cluster</name>
        <dbReference type="ChEBI" id="CHEBI:49883"/>
    </cofactor>
</comment>
<keyword evidence="5" id="KW-0479">Metal-binding</keyword>
<dbReference type="Pfam" id="PF01938">
    <property type="entry name" value="TRAM"/>
    <property type="match status" value="1"/>
</dbReference>